<dbReference type="Pfam" id="PF01098">
    <property type="entry name" value="FTSW_RODA_SPOVE"/>
    <property type="match status" value="2"/>
</dbReference>
<evidence type="ECO:0000256" key="2">
    <source>
        <dbReference type="ARBA" id="ARBA00022692"/>
    </source>
</evidence>
<feature type="transmembrane region" description="Helical" evidence="6">
    <location>
        <begin position="205"/>
        <end position="223"/>
    </location>
</feature>
<protein>
    <recommendedName>
        <fullName evidence="8">Rod shape-determining protein RodA</fullName>
    </recommendedName>
</protein>
<keyword evidence="4 6" id="KW-1133">Transmembrane helix</keyword>
<feature type="transmembrane region" description="Helical" evidence="6">
    <location>
        <begin position="327"/>
        <end position="352"/>
    </location>
</feature>
<dbReference type="PANTHER" id="PTHR30474">
    <property type="entry name" value="CELL CYCLE PROTEIN"/>
    <property type="match status" value="1"/>
</dbReference>
<gene>
    <name evidence="7" type="ORF">METZ01_LOCUS49057</name>
</gene>
<organism evidence="7">
    <name type="scientific">marine metagenome</name>
    <dbReference type="NCBI Taxonomy" id="408172"/>
    <lineage>
        <taxon>unclassified sequences</taxon>
        <taxon>metagenomes</taxon>
        <taxon>ecological metagenomes</taxon>
    </lineage>
</organism>
<proteinExistence type="predicted"/>
<accession>A0A381S4W6</accession>
<dbReference type="EMBL" id="UINC01002393">
    <property type="protein sequence ID" value="SUZ96203.1"/>
    <property type="molecule type" value="Genomic_DNA"/>
</dbReference>
<dbReference type="GO" id="GO:0005886">
    <property type="term" value="C:plasma membrane"/>
    <property type="evidence" value="ECO:0007669"/>
    <property type="project" value="TreeGrafter"/>
</dbReference>
<dbReference type="GO" id="GO:0015648">
    <property type="term" value="F:lipid-linked peptidoglycan transporter activity"/>
    <property type="evidence" value="ECO:0007669"/>
    <property type="project" value="TreeGrafter"/>
</dbReference>
<feature type="transmembrane region" description="Helical" evidence="6">
    <location>
        <begin position="358"/>
        <end position="380"/>
    </location>
</feature>
<reference evidence="7" key="1">
    <citation type="submission" date="2018-05" db="EMBL/GenBank/DDBJ databases">
        <authorList>
            <person name="Lanie J.A."/>
            <person name="Ng W.-L."/>
            <person name="Kazmierczak K.M."/>
            <person name="Andrzejewski T.M."/>
            <person name="Davidsen T.M."/>
            <person name="Wayne K.J."/>
            <person name="Tettelin H."/>
            <person name="Glass J.I."/>
            <person name="Rusch D."/>
            <person name="Podicherti R."/>
            <person name="Tsui H.-C.T."/>
            <person name="Winkler M.E."/>
        </authorList>
    </citation>
    <scope>NUCLEOTIDE SEQUENCE</scope>
</reference>
<evidence type="ECO:0000256" key="4">
    <source>
        <dbReference type="ARBA" id="ARBA00022989"/>
    </source>
</evidence>
<feature type="transmembrane region" description="Helical" evidence="6">
    <location>
        <begin position="54"/>
        <end position="72"/>
    </location>
</feature>
<feature type="transmembrane region" description="Helical" evidence="6">
    <location>
        <begin position="165"/>
        <end position="198"/>
    </location>
</feature>
<comment type="subcellular location">
    <subcellularLocation>
        <location evidence="1">Membrane</location>
        <topology evidence="1">Multi-pass membrane protein</topology>
    </subcellularLocation>
</comment>
<feature type="transmembrane region" description="Helical" evidence="6">
    <location>
        <begin position="118"/>
        <end position="136"/>
    </location>
</feature>
<dbReference type="GO" id="GO:0051301">
    <property type="term" value="P:cell division"/>
    <property type="evidence" value="ECO:0007669"/>
    <property type="project" value="InterPro"/>
</dbReference>
<name>A0A381S4W6_9ZZZZ</name>
<evidence type="ECO:0000256" key="6">
    <source>
        <dbReference type="SAM" id="Phobius"/>
    </source>
</evidence>
<evidence type="ECO:0000256" key="5">
    <source>
        <dbReference type="ARBA" id="ARBA00023136"/>
    </source>
</evidence>
<sequence>MFLSFIGLIALNSISHQNTTIIQNPFYKQLFFLFIAFCTFSFSFITPKYIIHKYAFIIYGIGIFIVILPFFGSSHAGTYRWLNVGLPFNFQPSEFSKIFSVIALARYLSDNNLKIQKFSSIILPILIVLFPALIVLNQPDLGTALVIMSIVFPMLYWAGARPFYLFLLIAPILSILTAFNVILFSIWALIIAIVIFYARTKIIEGVGYFFGNIFFGLLARPIWDMLNPYQQNRVLTFIYPEKDPLGAAYQIIQSKTAIGSGGLFGKGWGYGTQTHLKFLPVQESDFILSVIGEELGFIIIAIILFTFGYLLNIIIRNSFLSKDKFSSLILLGLGSILLAHVFVNTAMTVGLIPVKGLPLPFISAGGTFLVTSYMMVGLIMRFSIHYSD</sequence>
<keyword evidence="5 6" id="KW-0472">Membrane</keyword>
<dbReference type="AlphaFoldDB" id="A0A381S4W6"/>
<dbReference type="NCBIfam" id="NF037961">
    <property type="entry name" value="RodA_shape"/>
    <property type="match status" value="1"/>
</dbReference>
<keyword evidence="2 6" id="KW-0812">Transmembrane</keyword>
<dbReference type="GO" id="GO:0032153">
    <property type="term" value="C:cell division site"/>
    <property type="evidence" value="ECO:0007669"/>
    <property type="project" value="TreeGrafter"/>
</dbReference>
<dbReference type="PANTHER" id="PTHR30474:SF1">
    <property type="entry name" value="PEPTIDOGLYCAN GLYCOSYLTRANSFERASE MRDB"/>
    <property type="match status" value="1"/>
</dbReference>
<dbReference type="InterPro" id="IPR001182">
    <property type="entry name" value="FtsW/RodA"/>
</dbReference>
<evidence type="ECO:0000313" key="7">
    <source>
        <dbReference type="EMBL" id="SUZ96203.1"/>
    </source>
</evidence>
<evidence type="ECO:0000256" key="3">
    <source>
        <dbReference type="ARBA" id="ARBA00022960"/>
    </source>
</evidence>
<feature type="transmembrane region" description="Helical" evidence="6">
    <location>
        <begin position="25"/>
        <end position="45"/>
    </location>
</feature>
<feature type="transmembrane region" description="Helical" evidence="6">
    <location>
        <begin position="141"/>
        <end position="159"/>
    </location>
</feature>
<feature type="transmembrane region" description="Helical" evidence="6">
    <location>
        <begin position="295"/>
        <end position="315"/>
    </location>
</feature>
<evidence type="ECO:0000256" key="1">
    <source>
        <dbReference type="ARBA" id="ARBA00004141"/>
    </source>
</evidence>
<keyword evidence="3" id="KW-0133">Cell shape</keyword>
<dbReference type="GO" id="GO:0008360">
    <property type="term" value="P:regulation of cell shape"/>
    <property type="evidence" value="ECO:0007669"/>
    <property type="project" value="UniProtKB-KW"/>
</dbReference>
<evidence type="ECO:0008006" key="8">
    <source>
        <dbReference type="Google" id="ProtNLM"/>
    </source>
</evidence>